<dbReference type="EMBL" id="SNZP01000015">
    <property type="protein sequence ID" value="TDR73031.1"/>
    <property type="molecule type" value="Genomic_DNA"/>
</dbReference>
<comment type="catalytic activity">
    <reaction evidence="8">
        <text>adenosine + phosphate = alpha-D-ribose 1-phosphate + adenine</text>
        <dbReference type="Rhea" id="RHEA:27642"/>
        <dbReference type="ChEBI" id="CHEBI:16335"/>
        <dbReference type="ChEBI" id="CHEBI:16708"/>
        <dbReference type="ChEBI" id="CHEBI:43474"/>
        <dbReference type="ChEBI" id="CHEBI:57720"/>
        <dbReference type="EC" id="2.4.2.1"/>
    </reaction>
    <physiologicalReaction direction="left-to-right" evidence="8">
        <dbReference type="Rhea" id="RHEA:27643"/>
    </physiologicalReaction>
</comment>
<dbReference type="Pfam" id="PF02578">
    <property type="entry name" value="Cu-oxidase_4"/>
    <property type="match status" value="1"/>
</dbReference>
<dbReference type="SUPFAM" id="SSF64438">
    <property type="entry name" value="CNF1/YfiH-like putative cysteine hydrolases"/>
    <property type="match status" value="1"/>
</dbReference>
<dbReference type="Gene3D" id="3.60.140.10">
    <property type="entry name" value="CNF1/YfiH-like putative cysteine hydrolases"/>
    <property type="match status" value="1"/>
</dbReference>
<evidence type="ECO:0000256" key="1">
    <source>
        <dbReference type="ARBA" id="ARBA00000553"/>
    </source>
</evidence>
<protein>
    <recommendedName>
        <fullName evidence="10">Purine nucleoside phosphorylase</fullName>
    </recommendedName>
</protein>
<organism evidence="11 12">
    <name type="scientific">Paludibacterium purpuratum</name>
    <dbReference type="NCBI Taxonomy" id="1144873"/>
    <lineage>
        <taxon>Bacteria</taxon>
        <taxon>Pseudomonadati</taxon>
        <taxon>Pseudomonadota</taxon>
        <taxon>Betaproteobacteria</taxon>
        <taxon>Neisseriales</taxon>
        <taxon>Chromobacteriaceae</taxon>
        <taxon>Paludibacterium</taxon>
    </lineage>
</organism>
<gene>
    <name evidence="11" type="ORF">DFP86_11563</name>
</gene>
<dbReference type="InterPro" id="IPR011324">
    <property type="entry name" value="Cytotoxic_necrot_fac-like_cat"/>
</dbReference>
<dbReference type="OrthoDB" id="4279at2"/>
<evidence type="ECO:0000256" key="2">
    <source>
        <dbReference type="ARBA" id="ARBA00007353"/>
    </source>
</evidence>
<dbReference type="GO" id="GO:0005507">
    <property type="term" value="F:copper ion binding"/>
    <property type="evidence" value="ECO:0007669"/>
    <property type="project" value="TreeGrafter"/>
</dbReference>
<dbReference type="Proteomes" id="UP000295611">
    <property type="component" value="Unassembled WGS sequence"/>
</dbReference>
<keyword evidence="12" id="KW-1185">Reference proteome</keyword>
<dbReference type="InterPro" id="IPR038371">
    <property type="entry name" value="Cu_polyphenol_OxRdtase_sf"/>
</dbReference>
<evidence type="ECO:0000313" key="11">
    <source>
        <dbReference type="EMBL" id="TDR73031.1"/>
    </source>
</evidence>
<evidence type="ECO:0000256" key="7">
    <source>
        <dbReference type="ARBA" id="ARBA00047989"/>
    </source>
</evidence>
<evidence type="ECO:0000256" key="3">
    <source>
        <dbReference type="ARBA" id="ARBA00022679"/>
    </source>
</evidence>
<evidence type="ECO:0000313" key="12">
    <source>
        <dbReference type="Proteomes" id="UP000295611"/>
    </source>
</evidence>
<evidence type="ECO:0000256" key="5">
    <source>
        <dbReference type="ARBA" id="ARBA00022801"/>
    </source>
</evidence>
<dbReference type="PANTHER" id="PTHR30616">
    <property type="entry name" value="UNCHARACTERIZED PROTEIN YFIH"/>
    <property type="match status" value="1"/>
</dbReference>
<evidence type="ECO:0000256" key="10">
    <source>
        <dbReference type="RuleBase" id="RU361274"/>
    </source>
</evidence>
<evidence type="ECO:0000256" key="9">
    <source>
        <dbReference type="ARBA" id="ARBA00049893"/>
    </source>
</evidence>
<keyword evidence="6" id="KW-0862">Zinc</keyword>
<comment type="caution">
    <text evidence="11">The sequence shown here is derived from an EMBL/GenBank/DDBJ whole genome shotgun (WGS) entry which is preliminary data.</text>
</comment>
<dbReference type="InterPro" id="IPR003730">
    <property type="entry name" value="Cu_polyphenol_OxRdtase"/>
</dbReference>
<dbReference type="PANTHER" id="PTHR30616:SF2">
    <property type="entry name" value="PURINE NUCLEOSIDE PHOSPHORYLASE LACC1"/>
    <property type="match status" value="1"/>
</dbReference>
<name>A0A4R7AYL2_9NEIS</name>
<comment type="similarity">
    <text evidence="2 10">Belongs to the purine nucleoside phosphorylase YfiH/LACC1 family.</text>
</comment>
<comment type="catalytic activity">
    <reaction evidence="7">
        <text>adenosine + H2O + H(+) = inosine + NH4(+)</text>
        <dbReference type="Rhea" id="RHEA:24408"/>
        <dbReference type="ChEBI" id="CHEBI:15377"/>
        <dbReference type="ChEBI" id="CHEBI:15378"/>
        <dbReference type="ChEBI" id="CHEBI:16335"/>
        <dbReference type="ChEBI" id="CHEBI:17596"/>
        <dbReference type="ChEBI" id="CHEBI:28938"/>
        <dbReference type="EC" id="3.5.4.4"/>
    </reaction>
    <physiologicalReaction direction="left-to-right" evidence="7">
        <dbReference type="Rhea" id="RHEA:24409"/>
    </physiologicalReaction>
</comment>
<evidence type="ECO:0000256" key="6">
    <source>
        <dbReference type="ARBA" id="ARBA00022833"/>
    </source>
</evidence>
<dbReference type="GO" id="GO:0016787">
    <property type="term" value="F:hydrolase activity"/>
    <property type="evidence" value="ECO:0007669"/>
    <property type="project" value="UniProtKB-KW"/>
</dbReference>
<reference evidence="11 12" key="1">
    <citation type="submission" date="2019-03" db="EMBL/GenBank/DDBJ databases">
        <title>Genomic Encyclopedia of Type Strains, Phase III (KMG-III): the genomes of soil and plant-associated and newly described type strains.</title>
        <authorList>
            <person name="Whitman W."/>
        </authorList>
    </citation>
    <scope>NUCLEOTIDE SEQUENCE [LARGE SCALE GENOMIC DNA]</scope>
    <source>
        <strain evidence="11 12">CECT 8976</strain>
    </source>
</reference>
<proteinExistence type="inferred from homology"/>
<comment type="catalytic activity">
    <reaction evidence="9">
        <text>S-methyl-5'-thioadenosine + phosphate = 5-(methylsulfanyl)-alpha-D-ribose 1-phosphate + adenine</text>
        <dbReference type="Rhea" id="RHEA:11852"/>
        <dbReference type="ChEBI" id="CHEBI:16708"/>
        <dbReference type="ChEBI" id="CHEBI:17509"/>
        <dbReference type="ChEBI" id="CHEBI:43474"/>
        <dbReference type="ChEBI" id="CHEBI:58533"/>
        <dbReference type="EC" id="2.4.2.28"/>
    </reaction>
    <physiologicalReaction direction="left-to-right" evidence="9">
        <dbReference type="Rhea" id="RHEA:11853"/>
    </physiologicalReaction>
</comment>
<dbReference type="AlphaFoldDB" id="A0A4R7AYL2"/>
<accession>A0A4R7AYL2</accession>
<keyword evidence="4" id="KW-0479">Metal-binding</keyword>
<evidence type="ECO:0000256" key="4">
    <source>
        <dbReference type="ARBA" id="ARBA00022723"/>
    </source>
</evidence>
<keyword evidence="5" id="KW-0378">Hydrolase</keyword>
<dbReference type="GO" id="GO:0017061">
    <property type="term" value="F:S-methyl-5-thioadenosine phosphorylase activity"/>
    <property type="evidence" value="ECO:0007669"/>
    <property type="project" value="UniProtKB-EC"/>
</dbReference>
<dbReference type="NCBIfam" id="TIGR00726">
    <property type="entry name" value="peptidoglycan editing factor PgeF"/>
    <property type="match status" value="1"/>
</dbReference>
<comment type="catalytic activity">
    <reaction evidence="1">
        <text>inosine + phosphate = alpha-D-ribose 1-phosphate + hypoxanthine</text>
        <dbReference type="Rhea" id="RHEA:27646"/>
        <dbReference type="ChEBI" id="CHEBI:17368"/>
        <dbReference type="ChEBI" id="CHEBI:17596"/>
        <dbReference type="ChEBI" id="CHEBI:43474"/>
        <dbReference type="ChEBI" id="CHEBI:57720"/>
        <dbReference type="EC" id="2.4.2.1"/>
    </reaction>
    <physiologicalReaction direction="left-to-right" evidence="1">
        <dbReference type="Rhea" id="RHEA:27647"/>
    </physiologicalReaction>
</comment>
<evidence type="ECO:0000256" key="8">
    <source>
        <dbReference type="ARBA" id="ARBA00048968"/>
    </source>
</evidence>
<dbReference type="CDD" id="cd16833">
    <property type="entry name" value="YfiH"/>
    <property type="match status" value="1"/>
</dbReference>
<sequence>MSATEWLTADWPAPERVRTLTTSRQGGVSPAPFDSLNLGDHVGDAPENVAANRALVAQHLPAEPTWLVQVHGSRVVAAETVDSLTDADASFTRTANVVCTVMTADCLPILLCDRAGTVVGAAHAGWRGLCNGVVEATVTAMRQPGAQLMAWLGPAIGPDAFEVGTEVRDAFMAADPRSAQAFSMIDDDKYLADIYLLARLRLAGLGIDEVYGGDCCTVIERGRFFSYRRDGRTGRMASMIWLED</sequence>
<keyword evidence="3" id="KW-0808">Transferase</keyword>